<dbReference type="InterPro" id="IPR027901">
    <property type="entry name" value="CFAP90"/>
</dbReference>
<reference evidence="2" key="1">
    <citation type="submission" date="2020-04" db="EMBL/GenBank/DDBJ databases">
        <authorList>
            <person name="Alioto T."/>
            <person name="Alioto T."/>
            <person name="Gomez Garrido J."/>
        </authorList>
    </citation>
    <scope>NUCLEOTIDE SEQUENCE</scope>
    <source>
        <strain evidence="2">A484AB</strain>
    </source>
</reference>
<gene>
    <name evidence="2" type="ORF">PACLA_8A088019</name>
</gene>
<keyword evidence="3" id="KW-1185">Reference proteome</keyword>
<accession>A0A7D9JLX3</accession>
<dbReference type="Pfam" id="PF15074">
    <property type="entry name" value="CFAP90"/>
    <property type="match status" value="1"/>
</dbReference>
<comment type="caution">
    <text evidence="2">The sequence shown here is derived from an EMBL/GenBank/DDBJ whole genome shotgun (WGS) entry which is preliminary data.</text>
</comment>
<dbReference type="AlphaFoldDB" id="A0A7D9JLX3"/>
<dbReference type="PANTHER" id="PTHR34444">
    <property type="entry name" value="LOC361192"/>
    <property type="match status" value="1"/>
</dbReference>
<feature type="region of interest" description="Disordered" evidence="1">
    <location>
        <begin position="1"/>
        <end position="24"/>
    </location>
</feature>
<dbReference type="EMBL" id="CACRXK020018189">
    <property type="protein sequence ID" value="CAB4032176.1"/>
    <property type="molecule type" value="Genomic_DNA"/>
</dbReference>
<evidence type="ECO:0000256" key="1">
    <source>
        <dbReference type="SAM" id="MobiDB-lite"/>
    </source>
</evidence>
<sequence>MSSSDTLRKPSMNYPNEKQRNNALDIMRPPGLSSQVYNGQQLHKRVCEAEKDNDPMMLNTDSYYKAQTKRSQPSAYDRINHVTIGYDQKLHRDDRAFAKSRGLYVNNEEKSVSVPCLSSSIYGHPVRQPLEVIDRKHFSVQTCKNDFLRVGGTNIGNNPDLH</sequence>
<protein>
    <submittedName>
        <fullName evidence="2">Uncharacterized protein</fullName>
    </submittedName>
</protein>
<dbReference type="Proteomes" id="UP001152795">
    <property type="component" value="Unassembled WGS sequence"/>
</dbReference>
<evidence type="ECO:0000313" key="2">
    <source>
        <dbReference type="EMBL" id="CAB4032176.1"/>
    </source>
</evidence>
<proteinExistence type="predicted"/>
<dbReference type="PANTHER" id="PTHR34444:SF3">
    <property type="match status" value="1"/>
</dbReference>
<name>A0A7D9JLX3_PARCT</name>
<organism evidence="2 3">
    <name type="scientific">Paramuricea clavata</name>
    <name type="common">Red gorgonian</name>
    <name type="synonym">Violescent sea-whip</name>
    <dbReference type="NCBI Taxonomy" id="317549"/>
    <lineage>
        <taxon>Eukaryota</taxon>
        <taxon>Metazoa</taxon>
        <taxon>Cnidaria</taxon>
        <taxon>Anthozoa</taxon>
        <taxon>Octocorallia</taxon>
        <taxon>Malacalcyonacea</taxon>
        <taxon>Plexauridae</taxon>
        <taxon>Paramuricea</taxon>
    </lineage>
</organism>
<dbReference type="OrthoDB" id="10057935at2759"/>
<evidence type="ECO:0000313" key="3">
    <source>
        <dbReference type="Proteomes" id="UP001152795"/>
    </source>
</evidence>